<evidence type="ECO:0000256" key="1">
    <source>
        <dbReference type="ARBA" id="ARBA00022448"/>
    </source>
</evidence>
<evidence type="ECO:0000313" key="5">
    <source>
        <dbReference type="EMBL" id="MDK3020748.1"/>
    </source>
</evidence>
<dbReference type="InterPro" id="IPR032823">
    <property type="entry name" value="BCA_ABC_TP_C"/>
</dbReference>
<reference evidence="5 6" key="1">
    <citation type="submission" date="2023-05" db="EMBL/GenBank/DDBJ databases">
        <title>Pseudodonghicola sp. nov.</title>
        <authorList>
            <person name="Huang J."/>
        </authorList>
    </citation>
    <scope>NUCLEOTIDE SEQUENCE [LARGE SCALE GENOMIC DNA]</scope>
    <source>
        <strain evidence="5 6">IC7</strain>
    </source>
</reference>
<evidence type="ECO:0000256" key="2">
    <source>
        <dbReference type="ARBA" id="ARBA00022741"/>
    </source>
</evidence>
<dbReference type="SMART" id="SM00382">
    <property type="entry name" value="AAA"/>
    <property type="match status" value="1"/>
</dbReference>
<dbReference type="Pfam" id="PF00005">
    <property type="entry name" value="ABC_tran"/>
    <property type="match status" value="1"/>
</dbReference>
<evidence type="ECO:0000259" key="4">
    <source>
        <dbReference type="PROSITE" id="PS50893"/>
    </source>
</evidence>
<dbReference type="Pfam" id="PF12399">
    <property type="entry name" value="BCA_ABC_TP_C"/>
    <property type="match status" value="1"/>
</dbReference>
<name>A0ABT7F841_9RHOB</name>
<evidence type="ECO:0000256" key="3">
    <source>
        <dbReference type="ARBA" id="ARBA00022840"/>
    </source>
</evidence>
<dbReference type="InterPro" id="IPR003439">
    <property type="entry name" value="ABC_transporter-like_ATP-bd"/>
</dbReference>
<dbReference type="Gene3D" id="3.40.50.300">
    <property type="entry name" value="P-loop containing nucleotide triphosphate hydrolases"/>
    <property type="match status" value="1"/>
</dbReference>
<protein>
    <submittedName>
        <fullName evidence="5">ABC transporter ATP-binding protein</fullName>
    </submittedName>
</protein>
<dbReference type="InterPro" id="IPR027417">
    <property type="entry name" value="P-loop_NTPase"/>
</dbReference>
<keyword evidence="6" id="KW-1185">Reference proteome</keyword>
<dbReference type="Proteomes" id="UP001243757">
    <property type="component" value="Unassembled WGS sequence"/>
</dbReference>
<keyword evidence="2" id="KW-0547">Nucleotide-binding</keyword>
<dbReference type="CDD" id="cd03219">
    <property type="entry name" value="ABC_Mj1267_LivG_branched"/>
    <property type="match status" value="1"/>
</dbReference>
<dbReference type="RefSeq" id="WP_284483267.1">
    <property type="nucleotide sequence ID" value="NZ_JASNJD010000031.1"/>
</dbReference>
<organism evidence="5 6">
    <name type="scientific">Pseudodonghicola flavimaris</name>
    <dbReference type="NCBI Taxonomy" id="3050036"/>
    <lineage>
        <taxon>Bacteria</taxon>
        <taxon>Pseudomonadati</taxon>
        <taxon>Pseudomonadota</taxon>
        <taxon>Alphaproteobacteria</taxon>
        <taxon>Rhodobacterales</taxon>
        <taxon>Paracoccaceae</taxon>
        <taxon>Pseudodonghicola</taxon>
    </lineage>
</organism>
<evidence type="ECO:0000313" key="6">
    <source>
        <dbReference type="Proteomes" id="UP001243757"/>
    </source>
</evidence>
<feature type="domain" description="ABC transporter" evidence="4">
    <location>
        <begin position="9"/>
        <end position="249"/>
    </location>
</feature>
<sequence length="265" mass="28759">MTEASAPILSCEDVSRHYGSLRAVDDVSMSVMPGEVLGIGGPNGAGKTTFFDVVTGITAPSGGRIIFDGHDVTGMGADQICHLGIARTFQLNAAFDHMSVEENIQVAAQFGRHGRRFPGFRLGRATRQATEEALEFVGLGDKRRMLARDLPVLDRKLLMIAGAMATRPRMVFLDEPVGGLNSDEIDHIQDLVRQMCGRGITIVLIEHVMRFLLTLSSRVLIMHHGQLIFEGPPEAVAENETVVETYLGKGVADRLKTHFGEAAHG</sequence>
<gene>
    <name evidence="5" type="ORF">QO033_23990</name>
</gene>
<dbReference type="InterPro" id="IPR051120">
    <property type="entry name" value="ABC_AA/LPS_Transport"/>
</dbReference>
<dbReference type="PANTHER" id="PTHR45772">
    <property type="entry name" value="CONSERVED COMPONENT OF ABC TRANSPORTER FOR NATURAL AMINO ACIDS-RELATED"/>
    <property type="match status" value="1"/>
</dbReference>
<keyword evidence="3 5" id="KW-0067">ATP-binding</keyword>
<dbReference type="SUPFAM" id="SSF52540">
    <property type="entry name" value="P-loop containing nucleoside triphosphate hydrolases"/>
    <property type="match status" value="1"/>
</dbReference>
<dbReference type="PROSITE" id="PS50893">
    <property type="entry name" value="ABC_TRANSPORTER_2"/>
    <property type="match status" value="1"/>
</dbReference>
<dbReference type="EMBL" id="JASNJD010000031">
    <property type="protein sequence ID" value="MDK3020748.1"/>
    <property type="molecule type" value="Genomic_DNA"/>
</dbReference>
<dbReference type="GO" id="GO:0005524">
    <property type="term" value="F:ATP binding"/>
    <property type="evidence" value="ECO:0007669"/>
    <property type="project" value="UniProtKB-KW"/>
</dbReference>
<comment type="caution">
    <text evidence="5">The sequence shown here is derived from an EMBL/GenBank/DDBJ whole genome shotgun (WGS) entry which is preliminary data.</text>
</comment>
<proteinExistence type="predicted"/>
<accession>A0ABT7F841</accession>
<dbReference type="InterPro" id="IPR003593">
    <property type="entry name" value="AAA+_ATPase"/>
</dbReference>
<keyword evidence="1" id="KW-0813">Transport</keyword>